<name>A0A1M5XJP3_9FIRM</name>
<dbReference type="AlphaFoldDB" id="A0A1M5XJP3"/>
<reference evidence="8 9" key="1">
    <citation type="submission" date="2016-11" db="EMBL/GenBank/DDBJ databases">
        <authorList>
            <person name="Jaros S."/>
            <person name="Januszkiewicz K."/>
            <person name="Wedrychowicz H."/>
        </authorList>
    </citation>
    <scope>NUCLEOTIDE SEQUENCE [LARGE SCALE GENOMIC DNA]</scope>
    <source>
        <strain evidence="8 9">DSM 10068</strain>
    </source>
</reference>
<dbReference type="InterPro" id="IPR014776">
    <property type="entry name" value="4pyrrole_Mease_sub2"/>
</dbReference>
<dbReference type="Proteomes" id="UP000183995">
    <property type="component" value="Unassembled WGS sequence"/>
</dbReference>
<dbReference type="CDD" id="cd11644">
    <property type="entry name" value="Precorrin-6Y-MT"/>
    <property type="match status" value="1"/>
</dbReference>
<dbReference type="UniPathway" id="UPA00148"/>
<dbReference type="Pfam" id="PF13847">
    <property type="entry name" value="Methyltransf_31"/>
    <property type="match status" value="1"/>
</dbReference>
<evidence type="ECO:0000259" key="6">
    <source>
        <dbReference type="Pfam" id="PF00590"/>
    </source>
</evidence>
<proteinExistence type="predicted"/>
<dbReference type="GO" id="GO:0009236">
    <property type="term" value="P:cobalamin biosynthetic process"/>
    <property type="evidence" value="ECO:0007669"/>
    <property type="project" value="UniProtKB-UniPathway"/>
</dbReference>
<evidence type="ECO:0000313" key="8">
    <source>
        <dbReference type="EMBL" id="SHI00030.1"/>
    </source>
</evidence>
<evidence type="ECO:0000256" key="2">
    <source>
        <dbReference type="ARBA" id="ARBA00022573"/>
    </source>
</evidence>
<dbReference type="InterPro" id="IPR012818">
    <property type="entry name" value="CbiE"/>
</dbReference>
<dbReference type="InterPro" id="IPR035996">
    <property type="entry name" value="4pyrrol_Methylase_sf"/>
</dbReference>
<accession>A0A1M5XJP3</accession>
<dbReference type="Gene3D" id="3.40.50.150">
    <property type="entry name" value="Vaccinia Virus protein VP39"/>
    <property type="match status" value="1"/>
</dbReference>
<dbReference type="RefSeq" id="WP_073078063.1">
    <property type="nucleotide sequence ID" value="NZ_FQXV01000005.1"/>
</dbReference>
<keyword evidence="4 8" id="KW-0808">Transferase</keyword>
<dbReference type="InterPro" id="IPR014777">
    <property type="entry name" value="4pyrrole_Mease_sub1"/>
</dbReference>
<comment type="pathway">
    <text evidence="1">Cofactor biosynthesis; adenosylcobalamin biosynthesis.</text>
</comment>
<feature type="domain" description="Tetrapyrrole methylase" evidence="6">
    <location>
        <begin position="3"/>
        <end position="188"/>
    </location>
</feature>
<dbReference type="InterPro" id="IPR025714">
    <property type="entry name" value="Methyltranfer_dom"/>
</dbReference>
<dbReference type="SUPFAM" id="SSF53790">
    <property type="entry name" value="Tetrapyrrole methylase"/>
    <property type="match status" value="1"/>
</dbReference>
<evidence type="ECO:0000256" key="4">
    <source>
        <dbReference type="ARBA" id="ARBA00022679"/>
    </source>
</evidence>
<keyword evidence="9" id="KW-1185">Reference proteome</keyword>
<evidence type="ECO:0000313" key="9">
    <source>
        <dbReference type="Proteomes" id="UP000183995"/>
    </source>
</evidence>
<dbReference type="NCBIfam" id="TIGR02467">
    <property type="entry name" value="CbiE"/>
    <property type="match status" value="1"/>
</dbReference>
<dbReference type="PANTHER" id="PTHR43182">
    <property type="entry name" value="COBALT-PRECORRIN-6B C(15)-METHYLTRANSFERASE (DECARBOXYLATING)"/>
    <property type="match status" value="1"/>
</dbReference>
<dbReference type="EMBL" id="FQXV01000005">
    <property type="protein sequence ID" value="SHI00030.1"/>
    <property type="molecule type" value="Genomic_DNA"/>
</dbReference>
<evidence type="ECO:0000256" key="1">
    <source>
        <dbReference type="ARBA" id="ARBA00004953"/>
    </source>
</evidence>
<keyword evidence="5" id="KW-0949">S-adenosyl-L-methionine</keyword>
<dbReference type="InterPro" id="IPR050714">
    <property type="entry name" value="Cobalamin_biosynth_MTase"/>
</dbReference>
<dbReference type="STRING" id="1123282.SAMN02745823_01878"/>
<dbReference type="Gene3D" id="3.30.950.10">
    <property type="entry name" value="Methyltransferase, Cobalt-precorrin-4 Transmethylase, Domain 2"/>
    <property type="match status" value="1"/>
</dbReference>
<feature type="domain" description="Methyltransferase" evidence="7">
    <location>
        <begin position="244"/>
        <end position="303"/>
    </location>
</feature>
<evidence type="ECO:0000256" key="3">
    <source>
        <dbReference type="ARBA" id="ARBA00022603"/>
    </source>
</evidence>
<keyword evidence="3 8" id="KW-0489">Methyltransferase</keyword>
<dbReference type="OrthoDB" id="9780707at2"/>
<organism evidence="8 9">
    <name type="scientific">Sporobacter termitidis DSM 10068</name>
    <dbReference type="NCBI Taxonomy" id="1123282"/>
    <lineage>
        <taxon>Bacteria</taxon>
        <taxon>Bacillati</taxon>
        <taxon>Bacillota</taxon>
        <taxon>Clostridia</taxon>
        <taxon>Eubacteriales</taxon>
        <taxon>Oscillospiraceae</taxon>
        <taxon>Sporobacter</taxon>
    </lineage>
</organism>
<dbReference type="Pfam" id="PF00590">
    <property type="entry name" value="TP_methylase"/>
    <property type="match status" value="1"/>
</dbReference>
<evidence type="ECO:0000259" key="7">
    <source>
        <dbReference type="Pfam" id="PF13847"/>
    </source>
</evidence>
<dbReference type="NCBIfam" id="TIGR02469">
    <property type="entry name" value="CbiT"/>
    <property type="match status" value="1"/>
</dbReference>
<evidence type="ECO:0000256" key="5">
    <source>
        <dbReference type="ARBA" id="ARBA00022691"/>
    </source>
</evidence>
<keyword evidence="2" id="KW-0169">Cobalamin biosynthesis</keyword>
<sequence length="402" mass="41705">MSIAIVGMGMGTAGTLTADARRAIDGADVLIGAGRLLDALPDSGAPSRHAAVAAGDILALIERNRGENICVLMSGDVGFYSGARALAEKLPADGLELFPGISSVQYFAARLRRPWQDWKLVSAHGVPCDAAGIVRDHRETFFLTGGALTVEAICQALCSTGLGHVTVTAGENLGSGTERITSGTAEALARRRHEPLAVLLAENPDPRRHVSCGYPDDAFIRGDIPMTKSEVRSVVLSKLRLRGGDIVYDVGAGTGSVSVEAALLAGNGHVYAFERESEGCRLIGENAKKFGVSNVTALAGEAPASFDGLPVPDAAFVGGSGGGLEDILRRLLALNPAIRLVVSAIALETVNEATALFGSLPLRDAEIVQISVSRAKLLGAHHLMLGQNPVFIFSGTGSPSPT</sequence>
<dbReference type="Gene3D" id="3.40.1010.10">
    <property type="entry name" value="Cobalt-precorrin-4 Transmethylase, Domain 1"/>
    <property type="match status" value="1"/>
</dbReference>
<dbReference type="PANTHER" id="PTHR43182:SF1">
    <property type="entry name" value="COBALT-PRECORRIN-7 C(5)-METHYLTRANSFERASE"/>
    <property type="match status" value="1"/>
</dbReference>
<dbReference type="GO" id="GO:0008276">
    <property type="term" value="F:protein methyltransferase activity"/>
    <property type="evidence" value="ECO:0007669"/>
    <property type="project" value="InterPro"/>
</dbReference>
<dbReference type="PIRSF" id="PIRSF036428">
    <property type="entry name" value="CobL"/>
    <property type="match status" value="1"/>
</dbReference>
<dbReference type="SUPFAM" id="SSF53335">
    <property type="entry name" value="S-adenosyl-L-methionine-dependent methyltransferases"/>
    <property type="match status" value="1"/>
</dbReference>
<dbReference type="GO" id="GO:0032259">
    <property type="term" value="P:methylation"/>
    <property type="evidence" value="ECO:0007669"/>
    <property type="project" value="UniProtKB-KW"/>
</dbReference>
<protein>
    <submittedName>
        <fullName evidence="8">Precorrin-6Y C5,15-methyltransferase (Decarboxylating)</fullName>
    </submittedName>
</protein>
<dbReference type="InterPro" id="IPR029063">
    <property type="entry name" value="SAM-dependent_MTases_sf"/>
</dbReference>
<gene>
    <name evidence="8" type="ORF">SAMN02745823_01878</name>
</gene>
<dbReference type="InterPro" id="IPR006365">
    <property type="entry name" value="Cbl_synth_CobL"/>
</dbReference>
<dbReference type="InterPro" id="IPR014008">
    <property type="entry name" value="Cbl_synth_MTase_CbiT"/>
</dbReference>
<dbReference type="InterPro" id="IPR000878">
    <property type="entry name" value="4pyrrol_Mease"/>
</dbReference>